<dbReference type="EMBL" id="JAVIXS010000006">
    <property type="protein sequence ID" value="MDR4952391.1"/>
    <property type="molecule type" value="Genomic_DNA"/>
</dbReference>
<evidence type="ECO:0000313" key="2">
    <source>
        <dbReference type="Proteomes" id="UP001260959"/>
    </source>
</evidence>
<proteinExistence type="predicted"/>
<comment type="caution">
    <text evidence="1">The sequence shown here is derived from an EMBL/GenBank/DDBJ whole genome shotgun (WGS) entry which is preliminary data.</text>
</comment>
<evidence type="ECO:0000313" key="1">
    <source>
        <dbReference type="EMBL" id="MDR4952391.1"/>
    </source>
</evidence>
<gene>
    <name evidence="1" type="ORF">REB14_09425</name>
</gene>
<name>A0ABU1E3M4_9FLAO</name>
<dbReference type="Proteomes" id="UP001260959">
    <property type="component" value="Unassembled WGS sequence"/>
</dbReference>
<sequence>MKSSTLIFKITLLFTYWMYSSSFCLAMPIFKPAPAIQNKLIFTSDNPTFTNKNLSVKEISKMLDFYTDVFSSETQLSKWYSSVYDSSALLYVPMQYAYDTQNNELINKFQKLFTYNTLLIVKKNSQADDLAKRTFYFTVSEYLRRSGIKGNAENTKMYDFIKNEVLYYWNNNPANIWDAESKKFYGAKQRIDYILSGNFNGNLSYYRAITDFELYVMGTGVSLLLIEKDAKRTITPDLVSIKDRFYQVLKKEVSIKDGAWYLQPNIWKDHPDFKDVALQKSQNVNWDASHFSRMSAYLHLLKLNFQNDKIKYSYLEKLTTLLSNQLITNIAVYNSKNDFYTFNNYIDGNNSSFRSDVKGGKKGIQPSQNFEHIFIGWWKMLNTKEVNIMYERIAGKFPYYSEQSAYITHDKGFYQEIVNLK</sequence>
<accession>A0ABU1E3M4</accession>
<dbReference type="RefSeq" id="WP_309522041.1">
    <property type="nucleotide sequence ID" value="NZ_JAVIXS010000006.1"/>
</dbReference>
<protein>
    <submittedName>
        <fullName evidence="1">Uncharacterized protein</fullName>
    </submittedName>
</protein>
<organism evidence="1 2">
    <name type="scientific">Chryseobacterium metallicongregator</name>
    <dbReference type="NCBI Taxonomy" id="3073042"/>
    <lineage>
        <taxon>Bacteria</taxon>
        <taxon>Pseudomonadati</taxon>
        <taxon>Bacteroidota</taxon>
        <taxon>Flavobacteriia</taxon>
        <taxon>Flavobacteriales</taxon>
        <taxon>Weeksellaceae</taxon>
        <taxon>Chryseobacterium group</taxon>
        <taxon>Chryseobacterium</taxon>
    </lineage>
</organism>
<keyword evidence="2" id="KW-1185">Reference proteome</keyword>
<reference evidence="1 2" key="1">
    <citation type="submission" date="2023-08" db="EMBL/GenBank/DDBJ databases">
        <authorList>
            <person name="Maltman C."/>
        </authorList>
    </citation>
    <scope>NUCLEOTIDE SEQUENCE [LARGE SCALE GENOMIC DNA]</scope>
    <source>
        <strain evidence="1 2">ES2</strain>
    </source>
</reference>